<gene>
    <name evidence="1" type="ORF">LARSCL_LOCUS11822</name>
</gene>
<sequence length="66" mass="7710">MFQYAGIYSEGSYDKDFCLSFKYPTALHFEPWVHFEHLDGKQLRHPVNEDEGKPTTSRFLAIDAAR</sequence>
<dbReference type="AlphaFoldDB" id="A0AAV2AFI4"/>
<dbReference type="EMBL" id="CAXIEN010000150">
    <property type="protein sequence ID" value="CAL1281869.1"/>
    <property type="molecule type" value="Genomic_DNA"/>
</dbReference>
<dbReference type="Proteomes" id="UP001497382">
    <property type="component" value="Unassembled WGS sequence"/>
</dbReference>
<evidence type="ECO:0000313" key="2">
    <source>
        <dbReference type="Proteomes" id="UP001497382"/>
    </source>
</evidence>
<proteinExistence type="predicted"/>
<comment type="caution">
    <text evidence="1">The sequence shown here is derived from an EMBL/GenBank/DDBJ whole genome shotgun (WGS) entry which is preliminary data.</text>
</comment>
<protein>
    <submittedName>
        <fullName evidence="1">Uncharacterized protein</fullName>
    </submittedName>
</protein>
<organism evidence="1 2">
    <name type="scientific">Larinioides sclopetarius</name>
    <dbReference type="NCBI Taxonomy" id="280406"/>
    <lineage>
        <taxon>Eukaryota</taxon>
        <taxon>Metazoa</taxon>
        <taxon>Ecdysozoa</taxon>
        <taxon>Arthropoda</taxon>
        <taxon>Chelicerata</taxon>
        <taxon>Arachnida</taxon>
        <taxon>Araneae</taxon>
        <taxon>Araneomorphae</taxon>
        <taxon>Entelegynae</taxon>
        <taxon>Araneoidea</taxon>
        <taxon>Araneidae</taxon>
        <taxon>Larinioides</taxon>
    </lineage>
</organism>
<reference evidence="1 2" key="1">
    <citation type="submission" date="2024-04" db="EMBL/GenBank/DDBJ databases">
        <authorList>
            <person name="Rising A."/>
            <person name="Reimegard J."/>
            <person name="Sonavane S."/>
            <person name="Akerstrom W."/>
            <person name="Nylinder S."/>
            <person name="Hedman E."/>
            <person name="Kallberg Y."/>
        </authorList>
    </citation>
    <scope>NUCLEOTIDE SEQUENCE [LARGE SCALE GENOMIC DNA]</scope>
</reference>
<evidence type="ECO:0000313" key="1">
    <source>
        <dbReference type="EMBL" id="CAL1281869.1"/>
    </source>
</evidence>
<name>A0AAV2AFI4_9ARAC</name>
<accession>A0AAV2AFI4</accession>
<keyword evidence="2" id="KW-1185">Reference proteome</keyword>